<dbReference type="VEuPathDB" id="VectorBase:LDEU014049"/>
<evidence type="ECO:0000259" key="3">
    <source>
        <dbReference type="PROSITE" id="PS51864"/>
    </source>
</evidence>
<dbReference type="AlphaFoldDB" id="A0A443RB92"/>
<evidence type="ECO:0000256" key="1">
    <source>
        <dbReference type="ARBA" id="ARBA00001947"/>
    </source>
</evidence>
<name>A0A443RB92_9ACAR</name>
<dbReference type="Pfam" id="PF01400">
    <property type="entry name" value="Astacin"/>
    <property type="match status" value="1"/>
</dbReference>
<dbReference type="EMBL" id="NCKV01048629">
    <property type="protein sequence ID" value="RWS12539.1"/>
    <property type="molecule type" value="Genomic_DNA"/>
</dbReference>
<dbReference type="Gene3D" id="3.40.390.10">
    <property type="entry name" value="Collagenase (Catalytic Domain)"/>
    <property type="match status" value="1"/>
</dbReference>
<dbReference type="GO" id="GO:0004222">
    <property type="term" value="F:metalloendopeptidase activity"/>
    <property type="evidence" value="ECO:0007669"/>
    <property type="project" value="InterPro"/>
</dbReference>
<dbReference type="OrthoDB" id="291007at2759"/>
<dbReference type="GO" id="GO:0006508">
    <property type="term" value="P:proteolysis"/>
    <property type="evidence" value="ECO:0007669"/>
    <property type="project" value="UniProtKB-KW"/>
</dbReference>
<dbReference type="InterPro" id="IPR024079">
    <property type="entry name" value="MetalloPept_cat_dom_sf"/>
</dbReference>
<dbReference type="PANTHER" id="PTHR10127">
    <property type="entry name" value="DISCOIDIN, CUB, EGF, LAMININ , AND ZINC METALLOPROTEASE DOMAIN CONTAINING"/>
    <property type="match status" value="1"/>
</dbReference>
<protein>
    <submittedName>
        <fullName evidence="4">Astacin-like metalloprotease toxin</fullName>
    </submittedName>
</protein>
<feature type="non-terminal residue" evidence="4">
    <location>
        <position position="1"/>
    </location>
</feature>
<proteinExistence type="predicted"/>
<comment type="cofactor">
    <cofactor evidence="1">
        <name>Zn(2+)</name>
        <dbReference type="ChEBI" id="CHEBI:29105"/>
    </cofactor>
</comment>
<reference evidence="4 5" key="1">
    <citation type="journal article" date="2018" name="Gigascience">
        <title>Genomes of trombidid mites reveal novel predicted allergens and laterally-transferred genes associated with secondary metabolism.</title>
        <authorList>
            <person name="Dong X."/>
            <person name="Chaisiri K."/>
            <person name="Xia D."/>
            <person name="Armstrong S.D."/>
            <person name="Fang Y."/>
            <person name="Donnelly M.J."/>
            <person name="Kadowaki T."/>
            <person name="McGarry J.W."/>
            <person name="Darby A.C."/>
            <person name="Makepeace B.L."/>
        </authorList>
    </citation>
    <scope>NUCLEOTIDE SEQUENCE [LARGE SCALE GENOMIC DNA]</scope>
    <source>
        <strain evidence="4">UoL-UT</strain>
    </source>
</reference>
<gene>
    <name evidence="4" type="ORF">B4U80_05003</name>
</gene>
<comment type="caution">
    <text evidence="2">Lacks conserved residue(s) required for the propagation of feature annotation.</text>
</comment>
<sequence length="76" mass="8716">FAKVDPAKYPQYYTFDYESVMLYGSTAFSKDGRSPTLIPIRGGKKRLTEVYHKTGMSTIDAKRIRRLYKCGGHYGK</sequence>
<feature type="domain" description="Peptidase M12A" evidence="3">
    <location>
        <begin position="1"/>
        <end position="71"/>
    </location>
</feature>
<organism evidence="4 5">
    <name type="scientific">Leptotrombidium deliense</name>
    <dbReference type="NCBI Taxonomy" id="299467"/>
    <lineage>
        <taxon>Eukaryota</taxon>
        <taxon>Metazoa</taxon>
        <taxon>Ecdysozoa</taxon>
        <taxon>Arthropoda</taxon>
        <taxon>Chelicerata</taxon>
        <taxon>Arachnida</taxon>
        <taxon>Acari</taxon>
        <taxon>Acariformes</taxon>
        <taxon>Trombidiformes</taxon>
        <taxon>Prostigmata</taxon>
        <taxon>Anystina</taxon>
        <taxon>Parasitengona</taxon>
        <taxon>Trombiculoidea</taxon>
        <taxon>Trombiculidae</taxon>
        <taxon>Leptotrombidium</taxon>
    </lineage>
</organism>
<dbReference type="Proteomes" id="UP000288716">
    <property type="component" value="Unassembled WGS sequence"/>
</dbReference>
<dbReference type="SUPFAM" id="SSF55486">
    <property type="entry name" value="Metalloproteases ('zincins'), catalytic domain"/>
    <property type="match status" value="1"/>
</dbReference>
<keyword evidence="5" id="KW-1185">Reference proteome</keyword>
<dbReference type="PANTHER" id="PTHR10127:SF883">
    <property type="entry name" value="ZINC METALLOPROTEINASE NAS-8"/>
    <property type="match status" value="1"/>
</dbReference>
<evidence type="ECO:0000313" key="5">
    <source>
        <dbReference type="Proteomes" id="UP000288716"/>
    </source>
</evidence>
<keyword evidence="4" id="KW-0645">Protease</keyword>
<keyword evidence="4" id="KW-0482">Metalloprotease</keyword>
<evidence type="ECO:0000313" key="4">
    <source>
        <dbReference type="EMBL" id="RWS12539.1"/>
    </source>
</evidence>
<accession>A0A443RB92</accession>
<comment type="caution">
    <text evidence="4">The sequence shown here is derived from an EMBL/GenBank/DDBJ whole genome shotgun (WGS) entry which is preliminary data.</text>
</comment>
<dbReference type="InterPro" id="IPR001506">
    <property type="entry name" value="Peptidase_M12A"/>
</dbReference>
<keyword evidence="4" id="KW-0378">Hydrolase</keyword>
<dbReference type="PROSITE" id="PS51864">
    <property type="entry name" value="ASTACIN"/>
    <property type="match status" value="1"/>
</dbReference>
<evidence type="ECO:0000256" key="2">
    <source>
        <dbReference type="PROSITE-ProRule" id="PRU01211"/>
    </source>
</evidence>